<dbReference type="PRINTS" id="PR01439">
    <property type="entry name" value="CELLSNTHASEA"/>
</dbReference>
<accession>B7K7L6</accession>
<keyword evidence="2" id="KW-1003">Cell membrane</keyword>
<feature type="transmembrane region" description="Helical" evidence="9">
    <location>
        <begin position="562"/>
        <end position="582"/>
    </location>
</feature>
<feature type="transmembrane region" description="Helical" evidence="9">
    <location>
        <begin position="533"/>
        <end position="555"/>
    </location>
</feature>
<evidence type="ECO:0000256" key="2">
    <source>
        <dbReference type="ARBA" id="ARBA00022475"/>
    </source>
</evidence>
<evidence type="ECO:0000256" key="1">
    <source>
        <dbReference type="ARBA" id="ARBA00004127"/>
    </source>
</evidence>
<keyword evidence="3" id="KW-0997">Cell inner membrane</keyword>
<dbReference type="STRING" id="65393.PCC7424_1339"/>
<keyword evidence="12" id="KW-1185">Reference proteome</keyword>
<dbReference type="Gene3D" id="3.90.550.10">
    <property type="entry name" value="Spore Coat Polysaccharide Biosynthesis Protein SpsA, Chain A"/>
    <property type="match status" value="1"/>
</dbReference>
<feature type="transmembrane region" description="Helical" evidence="9">
    <location>
        <begin position="126"/>
        <end position="148"/>
    </location>
</feature>
<sequence length="718" mass="82578">MQTLKPIQELSKKLFPYSTHSKFNTATFIRLAILGFLVSLIIEWSLGNSNISHHYWSKIFEGIKSYYVWFPAIIGIIIVQVTLYLSPQQKPWSRLVIVSLLVFLICRYLVWRGFFTLNLNNPLNSVFSLGLFLMELILILSYTFKICFQLKIKPRHREASAMSIAVIEGKYTPSVDIFIPTYNESLHILKRTVIGCQAIDYFRKKVYLLDDSQRTEVKKLAEELGCEYMTRPDNKHAKAGNLNHALTKTSGELIAVFDADFVPTTNFLIRTVGFFQKSKIALVQTYQSFYNPDPVARNLGLEDLIPRENEALFRHIQLIKDSLESAICAGTSFIVRRSHLEEVGGFVTESLSEDFFTGIRLSSQGYKVIYLGESLSAGLSAEMTNAYIQQQLRWSRGTLQAFFIKENPLTIPGLNWRQRLIYLEGIIHWCSFLIQAIFLIFPVFYLLLGIIPFNVTINEFIYYFIPLYLVQLFTSSWLSYRSVSVLINNIYLINLCFPLAVNVIHTLLSPFSVKFRVTPKGILSDRTKFNWQLALPLFMFLGINLISLIYSYVILKGEGIQLMVFWSIYNIIIISFGFLALFDVPKADIYEWFNLQKTVIIFNGKDTVKGVTTKISEGGAEIKLSQPLEFTPSVTLEILETGLILQGKVVETQLKGNSATIRVNFEKVTLEDYRSLVELLFCQPGRWKFMQAPNELYSLWLLLKVWVKPKFLKFRHSS</sequence>
<dbReference type="GO" id="GO:0005886">
    <property type="term" value="C:plasma membrane"/>
    <property type="evidence" value="ECO:0007669"/>
    <property type="project" value="UniProtKB-SubCell"/>
</dbReference>
<feature type="transmembrane region" description="Helical" evidence="9">
    <location>
        <begin position="492"/>
        <end position="513"/>
    </location>
</feature>
<dbReference type="Pfam" id="PF07238">
    <property type="entry name" value="PilZ"/>
    <property type="match status" value="1"/>
</dbReference>
<gene>
    <name evidence="11" type="ordered locus">PCC7424_1339</name>
</gene>
<dbReference type="HOGENOM" id="CLU_011907_3_0_3"/>
<dbReference type="RefSeq" id="WP_012598730.1">
    <property type="nucleotide sequence ID" value="NC_011729.1"/>
</dbReference>
<dbReference type="PANTHER" id="PTHR43867">
    <property type="entry name" value="CELLULOSE SYNTHASE CATALYTIC SUBUNIT A [UDP-FORMING]"/>
    <property type="match status" value="1"/>
</dbReference>
<feature type="transmembrane region" description="Helical" evidence="9">
    <location>
        <begin position="426"/>
        <end position="448"/>
    </location>
</feature>
<reference evidence="12" key="1">
    <citation type="journal article" date="2011" name="MBio">
        <title>Novel metabolic attributes of the genus Cyanothece, comprising a group of unicellular nitrogen-fixing Cyanobacteria.</title>
        <authorList>
            <person name="Bandyopadhyay A."/>
            <person name="Elvitigala T."/>
            <person name="Welsh E."/>
            <person name="Stockel J."/>
            <person name="Liberton M."/>
            <person name="Min H."/>
            <person name="Sherman L.A."/>
            <person name="Pakrasi H.B."/>
        </authorList>
    </citation>
    <scope>NUCLEOTIDE SEQUENCE [LARGE SCALE GENOMIC DNA]</scope>
    <source>
        <strain evidence="12">PCC 7424</strain>
    </source>
</reference>
<dbReference type="Proteomes" id="UP000002384">
    <property type="component" value="Chromosome"/>
</dbReference>
<dbReference type="eggNOG" id="COG1215">
    <property type="taxonomic scope" value="Bacteria"/>
</dbReference>
<dbReference type="Pfam" id="PF13641">
    <property type="entry name" value="Glyco_tranf_2_3"/>
    <property type="match status" value="1"/>
</dbReference>
<evidence type="ECO:0000256" key="6">
    <source>
        <dbReference type="ARBA" id="ARBA00022692"/>
    </source>
</evidence>
<dbReference type="GO" id="GO:0035438">
    <property type="term" value="F:cyclic-di-GMP binding"/>
    <property type="evidence" value="ECO:0007669"/>
    <property type="project" value="InterPro"/>
</dbReference>
<protein>
    <submittedName>
        <fullName evidence="11">Cellulose synthase (UDP-forming)</fullName>
        <ecNumber evidence="11">2.4.1.12</ecNumber>
    </submittedName>
</protein>
<feature type="transmembrane region" description="Helical" evidence="9">
    <location>
        <begin position="92"/>
        <end position="114"/>
    </location>
</feature>
<dbReference type="CAZy" id="GT2">
    <property type="family name" value="Glycosyltransferase Family 2"/>
</dbReference>
<evidence type="ECO:0000313" key="11">
    <source>
        <dbReference type="EMBL" id="ACK69784.1"/>
    </source>
</evidence>
<dbReference type="EMBL" id="CP001291">
    <property type="protein sequence ID" value="ACK69784.1"/>
    <property type="molecule type" value="Genomic_DNA"/>
</dbReference>
<evidence type="ECO:0000313" key="12">
    <source>
        <dbReference type="Proteomes" id="UP000002384"/>
    </source>
</evidence>
<dbReference type="InterPro" id="IPR029044">
    <property type="entry name" value="Nucleotide-diphossugar_trans"/>
</dbReference>
<dbReference type="GO" id="GO:0006011">
    <property type="term" value="P:UDP-alpha-D-glucose metabolic process"/>
    <property type="evidence" value="ECO:0007669"/>
    <property type="project" value="InterPro"/>
</dbReference>
<evidence type="ECO:0000256" key="8">
    <source>
        <dbReference type="ARBA" id="ARBA00023136"/>
    </source>
</evidence>
<evidence type="ECO:0000256" key="3">
    <source>
        <dbReference type="ARBA" id="ARBA00022519"/>
    </source>
</evidence>
<dbReference type="KEGG" id="cyc:PCC7424_1339"/>
<dbReference type="EC" id="2.4.1.12" evidence="11"/>
<dbReference type="InterPro" id="IPR009875">
    <property type="entry name" value="PilZ_domain"/>
</dbReference>
<feature type="transmembrane region" description="Helical" evidence="9">
    <location>
        <begin position="460"/>
        <end position="480"/>
    </location>
</feature>
<evidence type="ECO:0000259" key="10">
    <source>
        <dbReference type="Pfam" id="PF07238"/>
    </source>
</evidence>
<dbReference type="AlphaFoldDB" id="B7K7L6"/>
<feature type="domain" description="PilZ" evidence="10">
    <location>
        <begin position="593"/>
        <end position="681"/>
    </location>
</feature>
<evidence type="ECO:0000256" key="9">
    <source>
        <dbReference type="SAM" id="Phobius"/>
    </source>
</evidence>
<evidence type="ECO:0000256" key="4">
    <source>
        <dbReference type="ARBA" id="ARBA00022676"/>
    </source>
</evidence>
<dbReference type="GO" id="GO:0030244">
    <property type="term" value="P:cellulose biosynthetic process"/>
    <property type="evidence" value="ECO:0007669"/>
    <property type="project" value="UniProtKB-KW"/>
</dbReference>
<evidence type="ECO:0000256" key="5">
    <source>
        <dbReference type="ARBA" id="ARBA00022679"/>
    </source>
</evidence>
<dbReference type="GO" id="GO:0016760">
    <property type="term" value="F:cellulose synthase (UDP-forming) activity"/>
    <property type="evidence" value="ECO:0007669"/>
    <property type="project" value="UniProtKB-EC"/>
</dbReference>
<keyword evidence="7 9" id="KW-1133">Transmembrane helix</keyword>
<evidence type="ECO:0000256" key="7">
    <source>
        <dbReference type="ARBA" id="ARBA00022989"/>
    </source>
</evidence>
<dbReference type="Gene3D" id="2.40.10.220">
    <property type="entry name" value="predicted glycosyltransferase like domains"/>
    <property type="match status" value="1"/>
</dbReference>
<name>B7K7L6_GLOC7</name>
<keyword evidence="8 9" id="KW-0472">Membrane</keyword>
<feature type="transmembrane region" description="Helical" evidence="9">
    <location>
        <begin position="66"/>
        <end position="85"/>
    </location>
</feature>
<dbReference type="PANTHER" id="PTHR43867:SF2">
    <property type="entry name" value="CELLULOSE SYNTHASE CATALYTIC SUBUNIT A [UDP-FORMING]"/>
    <property type="match status" value="1"/>
</dbReference>
<dbReference type="OrthoDB" id="9766299at2"/>
<comment type="subcellular location">
    <subcellularLocation>
        <location evidence="1">Endomembrane system</location>
        <topology evidence="1">Multi-pass membrane protein</topology>
    </subcellularLocation>
</comment>
<dbReference type="InterPro" id="IPR003919">
    <property type="entry name" value="Cell_synth_A"/>
</dbReference>
<dbReference type="SUPFAM" id="SSF53448">
    <property type="entry name" value="Nucleotide-diphospho-sugar transferases"/>
    <property type="match status" value="1"/>
</dbReference>
<keyword evidence="5 11" id="KW-0808">Transferase</keyword>
<feature type="transmembrane region" description="Helical" evidence="9">
    <location>
        <begin position="28"/>
        <end position="46"/>
    </location>
</feature>
<dbReference type="InterPro" id="IPR050321">
    <property type="entry name" value="Glycosyltr_2/OpgH_subfam"/>
</dbReference>
<proteinExistence type="predicted"/>
<keyword evidence="6 9" id="KW-0812">Transmembrane</keyword>
<keyword evidence="4 11" id="KW-0328">Glycosyltransferase</keyword>
<dbReference type="CDD" id="cd06421">
    <property type="entry name" value="CESA_CelA_like"/>
    <property type="match status" value="1"/>
</dbReference>
<organism evidence="11 12">
    <name type="scientific">Gloeothece citriformis (strain PCC 7424)</name>
    <name type="common">Cyanothece sp. (strain PCC 7424)</name>
    <dbReference type="NCBI Taxonomy" id="65393"/>
    <lineage>
        <taxon>Bacteria</taxon>
        <taxon>Bacillati</taxon>
        <taxon>Cyanobacteriota</taxon>
        <taxon>Cyanophyceae</taxon>
        <taxon>Oscillatoriophycideae</taxon>
        <taxon>Chroococcales</taxon>
        <taxon>Aphanothecaceae</taxon>
        <taxon>Gloeothece</taxon>
        <taxon>Gloeothece citriformis</taxon>
    </lineage>
</organism>